<organism evidence="1 2">
    <name type="scientific">Streptomyces longwoodensis</name>
    <dbReference type="NCBI Taxonomy" id="68231"/>
    <lineage>
        <taxon>Bacteria</taxon>
        <taxon>Bacillati</taxon>
        <taxon>Actinomycetota</taxon>
        <taxon>Actinomycetes</taxon>
        <taxon>Kitasatosporales</taxon>
        <taxon>Streptomycetaceae</taxon>
        <taxon>Streptomyces</taxon>
    </lineage>
</organism>
<evidence type="ECO:0000313" key="1">
    <source>
        <dbReference type="EMBL" id="KUN40538.1"/>
    </source>
</evidence>
<keyword evidence="2" id="KW-1185">Reference proteome</keyword>
<dbReference type="EMBL" id="LMWS01000008">
    <property type="protein sequence ID" value="KUN40538.1"/>
    <property type="molecule type" value="Genomic_DNA"/>
</dbReference>
<evidence type="ECO:0000313" key="2">
    <source>
        <dbReference type="Proteomes" id="UP000053271"/>
    </source>
</evidence>
<accession>A0A101R2M7</accession>
<dbReference type="Proteomes" id="UP000053271">
    <property type="component" value="Unassembled WGS sequence"/>
</dbReference>
<dbReference type="AlphaFoldDB" id="A0A101R2M7"/>
<reference evidence="1 2" key="1">
    <citation type="submission" date="2015-10" db="EMBL/GenBank/DDBJ databases">
        <title>Draft genome sequence of Streptomyces longwoodensis DSM 41677, type strain for the species Streptomyces longwoodensis.</title>
        <authorList>
            <person name="Ruckert C."/>
            <person name="Winkler A."/>
            <person name="Kalinowski J."/>
            <person name="Kampfer P."/>
            <person name="Glaeser S."/>
        </authorList>
    </citation>
    <scope>NUCLEOTIDE SEQUENCE [LARGE SCALE GENOMIC DNA]</scope>
    <source>
        <strain evidence="1 2">DSM 41677</strain>
    </source>
</reference>
<name>A0A101R2M7_9ACTN</name>
<proteinExistence type="predicted"/>
<comment type="caution">
    <text evidence="1">The sequence shown here is derived from an EMBL/GenBank/DDBJ whole genome shotgun (WGS) entry which is preliminary data.</text>
</comment>
<sequence length="76" mass="8059">MTIVSASQPVTVGPPDSEGGRLVHVHGVPVGRAYGRWDLVVFLGRAGLREGLADEDQIAVSPLIRWLGGGADQWDP</sequence>
<gene>
    <name evidence="1" type="ORF">AQJ30_07365</name>
</gene>
<protein>
    <submittedName>
        <fullName evidence="1">Uncharacterized protein</fullName>
    </submittedName>
</protein>